<proteinExistence type="inferred from homology"/>
<evidence type="ECO:0000256" key="9">
    <source>
        <dbReference type="ARBA" id="ARBA00023002"/>
    </source>
</evidence>
<evidence type="ECO:0000256" key="7">
    <source>
        <dbReference type="ARBA" id="ARBA00022857"/>
    </source>
</evidence>
<evidence type="ECO:0000256" key="3">
    <source>
        <dbReference type="ARBA" id="ARBA00022555"/>
    </source>
</evidence>
<comment type="cofactor">
    <cofactor evidence="1 12 14">
        <name>FMN</name>
        <dbReference type="ChEBI" id="CHEBI:58210"/>
    </cofactor>
</comment>
<feature type="domain" description="DUS-like FMN-binding" evidence="15">
    <location>
        <begin position="19"/>
        <end position="310"/>
    </location>
</feature>
<evidence type="ECO:0000256" key="4">
    <source>
        <dbReference type="ARBA" id="ARBA00022630"/>
    </source>
</evidence>
<evidence type="ECO:0000256" key="12">
    <source>
        <dbReference type="PIRNR" id="PIRNR006621"/>
    </source>
</evidence>
<feature type="binding site" evidence="14">
    <location>
        <begin position="21"/>
        <end position="23"/>
    </location>
    <ligand>
        <name>FMN</name>
        <dbReference type="ChEBI" id="CHEBI:58210"/>
    </ligand>
</feature>
<dbReference type="InterPro" id="IPR024036">
    <property type="entry name" value="tRNA-dHydroUridine_Synthase_C"/>
</dbReference>
<keyword evidence="3" id="KW-0820">tRNA-binding</keyword>
<keyword evidence="6 12" id="KW-0819">tRNA processing</keyword>
<dbReference type="PANTHER" id="PTHR11082">
    <property type="entry name" value="TRNA-DIHYDROURIDINE SYNTHASE"/>
    <property type="match status" value="1"/>
</dbReference>
<evidence type="ECO:0000256" key="1">
    <source>
        <dbReference type="ARBA" id="ARBA00001917"/>
    </source>
</evidence>
<keyword evidence="5 12" id="KW-0288">FMN</keyword>
<comment type="similarity">
    <text evidence="12">Belongs to the dus family.</text>
</comment>
<dbReference type="Proteomes" id="UP000231152">
    <property type="component" value="Unassembled WGS sequence"/>
</dbReference>
<evidence type="ECO:0000256" key="11">
    <source>
        <dbReference type="ARBA" id="ARBA00048802"/>
    </source>
</evidence>
<sequence>MYMVESGFWKKLKRPFFVLAPMADVTDPPFRQIIARYGKPDVMYTQFVSADGLCSRGRSVLLHDLRYSEEERPIVAQLFGAHPDKMHDAAALVQALGFDGVDINMGCPDKNVEKQGAGAALMKNPKLARELIRAAKAGAPKLPVSIKTRIGYRQNEIATWILALLEGEPAVITIHARTRQEMSKVPARWDTVREAVTIAKGSGTFIVGNGDVFDVEDARKKVLETGCDGVMFGRAIFGNPWLFAKGEIHPKLAERLRVLNEHIKAFEIILGEVKPFPIMKKHFKSYLGFFPGAKELRAQLMECKNANDVRRAIERYLR</sequence>
<dbReference type="PIRSF" id="PIRSF006621">
    <property type="entry name" value="Dus"/>
    <property type="match status" value="1"/>
</dbReference>
<dbReference type="InterPro" id="IPR018517">
    <property type="entry name" value="tRNA_hU_synthase_CS"/>
</dbReference>
<dbReference type="CDD" id="cd02801">
    <property type="entry name" value="DUS_like_FMN"/>
    <property type="match status" value="1"/>
</dbReference>
<evidence type="ECO:0000256" key="8">
    <source>
        <dbReference type="ARBA" id="ARBA00022884"/>
    </source>
</evidence>
<protein>
    <recommendedName>
        <fullName evidence="12">tRNA-dihydrouridine synthase</fullName>
        <ecNumber evidence="12">1.3.1.-</ecNumber>
    </recommendedName>
</protein>
<dbReference type="PANTHER" id="PTHR11082:SF25">
    <property type="entry name" value="DUS-LIKE FMN-BINDING DOMAIN-CONTAINING PROTEIN"/>
    <property type="match status" value="1"/>
</dbReference>
<keyword evidence="14" id="KW-0547">Nucleotide-binding</keyword>
<comment type="catalytic activity">
    <reaction evidence="10">
        <text>a 5,6-dihydrouridine in tRNA + NADP(+) = a uridine in tRNA + NADPH + H(+)</text>
        <dbReference type="Rhea" id="RHEA:23624"/>
        <dbReference type="Rhea" id="RHEA-COMP:13339"/>
        <dbReference type="Rhea" id="RHEA-COMP:13887"/>
        <dbReference type="ChEBI" id="CHEBI:15378"/>
        <dbReference type="ChEBI" id="CHEBI:57783"/>
        <dbReference type="ChEBI" id="CHEBI:58349"/>
        <dbReference type="ChEBI" id="CHEBI:65315"/>
        <dbReference type="ChEBI" id="CHEBI:74443"/>
    </reaction>
</comment>
<feature type="binding site" evidence="14">
    <location>
        <begin position="233"/>
        <end position="234"/>
    </location>
    <ligand>
        <name>FMN</name>
        <dbReference type="ChEBI" id="CHEBI:58210"/>
    </ligand>
</feature>
<dbReference type="Pfam" id="PF01207">
    <property type="entry name" value="Dus"/>
    <property type="match status" value="1"/>
</dbReference>
<organism evidence="16 17">
    <name type="scientific">Candidatus Uhrbacteria bacterium CG10_big_fil_rev_8_21_14_0_10_48_11</name>
    <dbReference type="NCBI Taxonomy" id="1975037"/>
    <lineage>
        <taxon>Bacteria</taxon>
        <taxon>Candidatus Uhriibacteriota</taxon>
    </lineage>
</organism>
<dbReference type="Gene3D" id="1.10.1200.80">
    <property type="entry name" value="Putative flavin oxidoreducatase, domain 2"/>
    <property type="match status" value="1"/>
</dbReference>
<evidence type="ECO:0000259" key="15">
    <source>
        <dbReference type="Pfam" id="PF01207"/>
    </source>
</evidence>
<dbReference type="EMBL" id="PFET01000012">
    <property type="protein sequence ID" value="PJE75686.1"/>
    <property type="molecule type" value="Genomic_DNA"/>
</dbReference>
<dbReference type="GO" id="GO:0050660">
    <property type="term" value="F:flavin adenine dinucleotide binding"/>
    <property type="evidence" value="ECO:0007669"/>
    <property type="project" value="InterPro"/>
</dbReference>
<comment type="catalytic activity">
    <reaction evidence="11">
        <text>a 5,6-dihydrouridine in tRNA + NAD(+) = a uridine in tRNA + NADH + H(+)</text>
        <dbReference type="Rhea" id="RHEA:54452"/>
        <dbReference type="Rhea" id="RHEA-COMP:13339"/>
        <dbReference type="Rhea" id="RHEA-COMP:13887"/>
        <dbReference type="ChEBI" id="CHEBI:15378"/>
        <dbReference type="ChEBI" id="CHEBI:57540"/>
        <dbReference type="ChEBI" id="CHEBI:57945"/>
        <dbReference type="ChEBI" id="CHEBI:65315"/>
        <dbReference type="ChEBI" id="CHEBI:74443"/>
    </reaction>
</comment>
<keyword evidence="9 12" id="KW-0560">Oxidoreductase</keyword>
<keyword evidence="4 12" id="KW-0285">Flavoprotein</keyword>
<feature type="binding site" evidence="14">
    <location>
        <position position="175"/>
    </location>
    <ligand>
        <name>FMN</name>
        <dbReference type="ChEBI" id="CHEBI:58210"/>
    </ligand>
</feature>
<dbReference type="InterPro" id="IPR013785">
    <property type="entry name" value="Aldolase_TIM"/>
</dbReference>
<gene>
    <name evidence="16" type="ORF">COV04_03750</name>
</gene>
<feature type="binding site" evidence="14">
    <location>
        <position position="77"/>
    </location>
    <ligand>
        <name>FMN</name>
        <dbReference type="ChEBI" id="CHEBI:58210"/>
    </ligand>
</feature>
<name>A0A2M8LE86_9BACT</name>
<dbReference type="InterPro" id="IPR035587">
    <property type="entry name" value="DUS-like_FMN-bd"/>
</dbReference>
<evidence type="ECO:0000313" key="16">
    <source>
        <dbReference type="EMBL" id="PJE75686.1"/>
    </source>
</evidence>
<evidence type="ECO:0000256" key="14">
    <source>
        <dbReference type="PIRSR" id="PIRSR006621-2"/>
    </source>
</evidence>
<dbReference type="GO" id="GO:0017150">
    <property type="term" value="F:tRNA dihydrouridine synthase activity"/>
    <property type="evidence" value="ECO:0007669"/>
    <property type="project" value="InterPro"/>
</dbReference>
<reference evidence="16 17" key="1">
    <citation type="submission" date="2017-09" db="EMBL/GenBank/DDBJ databases">
        <title>Depth-based differentiation of microbial function through sediment-hosted aquifers and enrichment of novel symbionts in the deep terrestrial subsurface.</title>
        <authorList>
            <person name="Probst A.J."/>
            <person name="Ladd B."/>
            <person name="Jarett J.K."/>
            <person name="Geller-Mcgrath D.E."/>
            <person name="Sieber C.M."/>
            <person name="Emerson J.B."/>
            <person name="Anantharaman K."/>
            <person name="Thomas B.C."/>
            <person name="Malmstrom R."/>
            <person name="Stieglmeier M."/>
            <person name="Klingl A."/>
            <person name="Woyke T."/>
            <person name="Ryan C.M."/>
            <person name="Banfield J.F."/>
        </authorList>
    </citation>
    <scope>NUCLEOTIDE SEQUENCE [LARGE SCALE GENOMIC DNA]</scope>
    <source>
        <strain evidence="16">CG10_big_fil_rev_8_21_14_0_10_48_11</strain>
    </source>
</reference>
<keyword evidence="8" id="KW-0694">RNA-binding</keyword>
<dbReference type="SUPFAM" id="SSF51395">
    <property type="entry name" value="FMN-linked oxidoreductases"/>
    <property type="match status" value="1"/>
</dbReference>
<feature type="binding site" evidence="14">
    <location>
        <position position="147"/>
    </location>
    <ligand>
        <name>FMN</name>
        <dbReference type="ChEBI" id="CHEBI:58210"/>
    </ligand>
</feature>
<dbReference type="GO" id="GO:0000049">
    <property type="term" value="F:tRNA binding"/>
    <property type="evidence" value="ECO:0007669"/>
    <property type="project" value="UniProtKB-KW"/>
</dbReference>
<keyword evidence="7" id="KW-0521">NADP</keyword>
<evidence type="ECO:0000256" key="2">
    <source>
        <dbReference type="ARBA" id="ARBA00002790"/>
    </source>
</evidence>
<dbReference type="EC" id="1.3.1.-" evidence="12"/>
<evidence type="ECO:0000256" key="5">
    <source>
        <dbReference type="ARBA" id="ARBA00022643"/>
    </source>
</evidence>
<evidence type="ECO:0000256" key="6">
    <source>
        <dbReference type="ARBA" id="ARBA00022694"/>
    </source>
</evidence>
<feature type="active site" description="Proton donor" evidence="13">
    <location>
        <position position="107"/>
    </location>
</feature>
<comment type="caution">
    <text evidence="16">The sequence shown here is derived from an EMBL/GenBank/DDBJ whole genome shotgun (WGS) entry which is preliminary data.</text>
</comment>
<dbReference type="PROSITE" id="PS01136">
    <property type="entry name" value="UPF0034"/>
    <property type="match status" value="1"/>
</dbReference>
<evidence type="ECO:0000313" key="17">
    <source>
        <dbReference type="Proteomes" id="UP000231152"/>
    </source>
</evidence>
<dbReference type="Gene3D" id="3.20.20.70">
    <property type="entry name" value="Aldolase class I"/>
    <property type="match status" value="1"/>
</dbReference>
<evidence type="ECO:0000256" key="10">
    <source>
        <dbReference type="ARBA" id="ARBA00048205"/>
    </source>
</evidence>
<accession>A0A2M8LE86</accession>
<dbReference type="InterPro" id="IPR001269">
    <property type="entry name" value="DUS_fam"/>
</dbReference>
<dbReference type="AlphaFoldDB" id="A0A2M8LE86"/>
<evidence type="ECO:0000256" key="13">
    <source>
        <dbReference type="PIRSR" id="PIRSR006621-1"/>
    </source>
</evidence>
<comment type="function">
    <text evidence="2 12">Catalyzes the synthesis of 5,6-dihydrouridine (D), a modified base found in the D-loop of most tRNAs, via the reduction of the C5-C6 double bond in target uridines.</text>
</comment>